<comment type="caution">
    <text evidence="2">The sequence shown here is derived from an EMBL/GenBank/DDBJ whole genome shotgun (WGS) entry which is preliminary data.</text>
</comment>
<evidence type="ECO:0000259" key="1">
    <source>
        <dbReference type="Pfam" id="PF18126"/>
    </source>
</evidence>
<dbReference type="Pfam" id="PF18126">
    <property type="entry name" value="Mitoc_mL59"/>
    <property type="match status" value="1"/>
</dbReference>
<evidence type="ECO:0000313" key="3">
    <source>
        <dbReference type="Proteomes" id="UP001583172"/>
    </source>
</evidence>
<dbReference type="InterPro" id="IPR040922">
    <property type="entry name" value="Ribosomal_mL59_dom"/>
</dbReference>
<feature type="domain" description="Large ribosomal subunit protein mL59" evidence="1">
    <location>
        <begin position="19"/>
        <end position="133"/>
    </location>
</feature>
<reference evidence="2 3" key="1">
    <citation type="journal article" date="2024" name="Commun. Biol.">
        <title>Comparative genomic analysis of thermophilic fungi reveals convergent evolutionary adaptations and gene losses.</title>
        <authorList>
            <person name="Steindorff A.S."/>
            <person name="Aguilar-Pontes M.V."/>
            <person name="Robinson A.J."/>
            <person name="Andreopoulos B."/>
            <person name="LaButti K."/>
            <person name="Kuo A."/>
            <person name="Mondo S."/>
            <person name="Riley R."/>
            <person name="Otillar R."/>
            <person name="Haridas S."/>
            <person name="Lipzen A."/>
            <person name="Grimwood J."/>
            <person name="Schmutz J."/>
            <person name="Clum A."/>
            <person name="Reid I.D."/>
            <person name="Moisan M.C."/>
            <person name="Butler G."/>
            <person name="Nguyen T.T.M."/>
            <person name="Dewar K."/>
            <person name="Conant G."/>
            <person name="Drula E."/>
            <person name="Henrissat B."/>
            <person name="Hansel C."/>
            <person name="Singer S."/>
            <person name="Hutchinson M.I."/>
            <person name="de Vries R.P."/>
            <person name="Natvig D.O."/>
            <person name="Powell A.J."/>
            <person name="Tsang A."/>
            <person name="Grigoriev I.V."/>
        </authorList>
    </citation>
    <scope>NUCLEOTIDE SEQUENCE [LARGE SCALE GENOMIC DNA]</scope>
    <source>
        <strain evidence="2 3">CBS 620.91</strain>
    </source>
</reference>
<gene>
    <name evidence="2" type="ORF">VTJ49DRAFT_2318</name>
</gene>
<dbReference type="Proteomes" id="UP001583172">
    <property type="component" value="Unassembled WGS sequence"/>
</dbReference>
<dbReference type="InterPro" id="IPR037507">
    <property type="entry name" value="Ribosomal_mL59"/>
</dbReference>
<keyword evidence="3" id="KW-1185">Reference proteome</keyword>
<organism evidence="2 3">
    <name type="scientific">Humicola insolens</name>
    <name type="common">Soft-rot fungus</name>
    <dbReference type="NCBI Taxonomy" id="85995"/>
    <lineage>
        <taxon>Eukaryota</taxon>
        <taxon>Fungi</taxon>
        <taxon>Dikarya</taxon>
        <taxon>Ascomycota</taxon>
        <taxon>Pezizomycotina</taxon>
        <taxon>Sordariomycetes</taxon>
        <taxon>Sordariomycetidae</taxon>
        <taxon>Sordariales</taxon>
        <taxon>Chaetomiaceae</taxon>
        <taxon>Mycothermus</taxon>
    </lineage>
</organism>
<evidence type="ECO:0000313" key="2">
    <source>
        <dbReference type="EMBL" id="KAL1844261.1"/>
    </source>
</evidence>
<dbReference type="PANTHER" id="PTHR28041:SF1">
    <property type="entry name" value="LARGE RIBOSOMAL SUBUNIT PROTEIN ML59"/>
    <property type="match status" value="1"/>
</dbReference>
<proteinExistence type="predicted"/>
<dbReference type="PANTHER" id="PTHR28041">
    <property type="entry name" value="54S RIBOSOMAL PROTEIN L25, MITOCHONDRIAL"/>
    <property type="match status" value="1"/>
</dbReference>
<name>A0ABR3VRN9_HUMIN</name>
<accession>A0ABR3VRN9</accession>
<sequence length="270" mass="30062">MAAAARKEHIKLALALPARLRTFLARYPHPSILPAGQTPETFKTAYQEDTPNPFLPTRHPVTGRWHDPKYSLRRQAELYKLAREHGVAELLPPTPKSAEERLRKRVEEGLRVKGTGVGQKVKGHKHERQLEQKCVRSLLCRLRPGRVGDGNITVADLLARQDGEEETGHVGHARAYQGMEEGTSMAIYVLSVCRNWLTLRRLGNGPGQTSPNKGSYAGPGRPSVCVYQCTDTNVQQLDHSSVPCLCSVVVVWLFRCCLSWVSLPKLSAFV</sequence>
<protein>
    <recommendedName>
        <fullName evidence="1">Large ribosomal subunit protein mL59 domain-containing protein</fullName>
    </recommendedName>
</protein>
<dbReference type="EMBL" id="JAZGSY010000002">
    <property type="protein sequence ID" value="KAL1844261.1"/>
    <property type="molecule type" value="Genomic_DNA"/>
</dbReference>